<dbReference type="Proteomes" id="UP000696280">
    <property type="component" value="Unassembled WGS sequence"/>
</dbReference>
<gene>
    <name evidence="1" type="ORF">HYFRA_00007292</name>
</gene>
<name>A0A9N9PPT9_9HELO</name>
<accession>A0A9N9PPT9</accession>
<comment type="caution">
    <text evidence="1">The sequence shown here is derived from an EMBL/GenBank/DDBJ whole genome shotgun (WGS) entry which is preliminary data.</text>
</comment>
<reference evidence="1" key="1">
    <citation type="submission" date="2021-07" db="EMBL/GenBank/DDBJ databases">
        <authorList>
            <person name="Durling M."/>
        </authorList>
    </citation>
    <scope>NUCLEOTIDE SEQUENCE</scope>
</reference>
<proteinExistence type="predicted"/>
<dbReference type="AlphaFoldDB" id="A0A9N9PPT9"/>
<dbReference type="EMBL" id="CAJVRL010000043">
    <property type="protein sequence ID" value="CAG8951380.1"/>
    <property type="molecule type" value="Genomic_DNA"/>
</dbReference>
<sequence length="179" mass="20639">MSFKYYMDNETQVDLYQKIKKPGSKEDIVDAFWITLLPDYFPKRLNYSLHAQRHPNNTDKAIDVVVGARVIRHNGLQSVILIEDKRRGLETRNAEWADALSQLTDYMLETRKEKGQAQSQVLYGAVNIGTWSRFYQLDVGAIECINYPGTNGKLYEVANDEEEVHNILVEWGFKITHGV</sequence>
<evidence type="ECO:0000313" key="1">
    <source>
        <dbReference type="EMBL" id="CAG8951380.1"/>
    </source>
</evidence>
<dbReference type="OrthoDB" id="5315444at2759"/>
<evidence type="ECO:0000313" key="2">
    <source>
        <dbReference type="Proteomes" id="UP000696280"/>
    </source>
</evidence>
<protein>
    <submittedName>
        <fullName evidence="1">Uncharacterized protein</fullName>
    </submittedName>
</protein>
<keyword evidence="2" id="KW-1185">Reference proteome</keyword>
<organism evidence="1 2">
    <name type="scientific">Hymenoscyphus fraxineus</name>
    <dbReference type="NCBI Taxonomy" id="746836"/>
    <lineage>
        <taxon>Eukaryota</taxon>
        <taxon>Fungi</taxon>
        <taxon>Dikarya</taxon>
        <taxon>Ascomycota</taxon>
        <taxon>Pezizomycotina</taxon>
        <taxon>Leotiomycetes</taxon>
        <taxon>Helotiales</taxon>
        <taxon>Helotiaceae</taxon>
        <taxon>Hymenoscyphus</taxon>
    </lineage>
</organism>